<reference evidence="1 2" key="1">
    <citation type="submission" date="2018-11" db="EMBL/GenBank/DDBJ databases">
        <title>Draft genome sequence of Cellulomonas takizawaensis strain TKZ-21.</title>
        <authorList>
            <person name="Yamamura H."/>
            <person name="Hayashi T."/>
            <person name="Hamada M."/>
            <person name="Serisawa Y."/>
            <person name="Matsuyama K."/>
            <person name="Nakagawa Y."/>
            <person name="Otoguro M."/>
            <person name="Yanagida F."/>
            <person name="Hayakawa M."/>
        </authorList>
    </citation>
    <scope>NUCLEOTIDE SEQUENCE [LARGE SCALE GENOMIC DNA]</scope>
    <source>
        <strain evidence="1 2">TKZ-21</strain>
    </source>
</reference>
<dbReference type="Pfam" id="PF14518">
    <property type="entry name" value="Haem_oxygenas_2"/>
    <property type="match status" value="1"/>
</dbReference>
<sequence length="341" mass="37020">MKSPQPRGPLGAAVLDALTAAAPRTDAPADDRLVQAARRAVEHSTDLLTDEDVQLTLFVLYELHYAGVEGVDEAWEWAPDLLRARAVLEEAFERELRHRVTVPDGVTADRRAVADTLFALTAPTPGPSLSRYVGRQATDEQLHELLVHRSLYQLKEADPHTWAVPRLAGAAKAALVEIQADEYGGGAPDRMHSALFARTMQGVGLEPTFGRYVEDVPAVTLAAVNAMSLLGLHRRLRGAIAGHLAAFEMTSSLPNRLYGDGFRRHGYGDDVTEYFDEHVEADAVHEQIAGRDLAGGLAEQEPELVPDILFGACVCLFLDDLVAAHLVGAWERGESSLRVAA</sequence>
<dbReference type="SMART" id="SM01236">
    <property type="entry name" value="Haem_oxygenase_2"/>
    <property type="match status" value="1"/>
</dbReference>
<keyword evidence="2" id="KW-1185">Reference proteome</keyword>
<evidence type="ECO:0000313" key="2">
    <source>
        <dbReference type="Proteomes" id="UP000288246"/>
    </source>
</evidence>
<dbReference type="EMBL" id="BHYL01000171">
    <property type="protein sequence ID" value="GCD20609.1"/>
    <property type="molecule type" value="Genomic_DNA"/>
</dbReference>
<dbReference type="AlphaFoldDB" id="A0A401V130"/>
<comment type="caution">
    <text evidence="1">The sequence shown here is derived from an EMBL/GenBank/DDBJ whole genome shotgun (WGS) entry which is preliminary data.</text>
</comment>
<accession>A0A401V130</accession>
<dbReference type="SUPFAM" id="SSF48613">
    <property type="entry name" value="Heme oxygenase-like"/>
    <property type="match status" value="1"/>
</dbReference>
<name>A0A401V130_9CELL</name>
<dbReference type="InterPro" id="IPR016084">
    <property type="entry name" value="Haem_Oase-like_multi-hlx"/>
</dbReference>
<organism evidence="1 2">
    <name type="scientific">Cellulomonas algicola</name>
    <dbReference type="NCBI Taxonomy" id="2071633"/>
    <lineage>
        <taxon>Bacteria</taxon>
        <taxon>Bacillati</taxon>
        <taxon>Actinomycetota</taxon>
        <taxon>Actinomycetes</taxon>
        <taxon>Micrococcales</taxon>
        <taxon>Cellulomonadaceae</taxon>
        <taxon>Cellulomonas</taxon>
    </lineage>
</organism>
<dbReference type="Proteomes" id="UP000288246">
    <property type="component" value="Unassembled WGS sequence"/>
</dbReference>
<dbReference type="Gene3D" id="1.20.910.10">
    <property type="entry name" value="Heme oxygenase-like"/>
    <property type="match status" value="1"/>
</dbReference>
<dbReference type="OrthoDB" id="252872at2"/>
<protein>
    <recommendedName>
        <fullName evidence="3">Iron-containing redox enzyme family protein</fullName>
    </recommendedName>
</protein>
<proteinExistence type="predicted"/>
<evidence type="ECO:0000313" key="1">
    <source>
        <dbReference type="EMBL" id="GCD20609.1"/>
    </source>
</evidence>
<evidence type="ECO:0008006" key="3">
    <source>
        <dbReference type="Google" id="ProtNLM"/>
    </source>
</evidence>
<dbReference type="RefSeq" id="WP_124343114.1">
    <property type="nucleotide sequence ID" value="NZ_BHYL01000171.1"/>
</dbReference>
<gene>
    <name evidence="1" type="ORF">CTKZ_21710</name>
</gene>